<keyword evidence="2" id="KW-0732">Signal</keyword>
<proteinExistence type="predicted"/>
<gene>
    <name evidence="3" type="ORF">NLK58_18785</name>
</gene>
<feature type="compositionally biased region" description="Low complexity" evidence="1">
    <location>
        <begin position="50"/>
        <end position="66"/>
    </location>
</feature>
<dbReference type="Proteomes" id="UP001475781">
    <property type="component" value="Chromosome"/>
</dbReference>
<feature type="signal peptide" evidence="2">
    <location>
        <begin position="1"/>
        <end position="29"/>
    </location>
</feature>
<feature type="region of interest" description="Disordered" evidence="1">
    <location>
        <begin position="48"/>
        <end position="81"/>
    </location>
</feature>
<evidence type="ECO:0008006" key="5">
    <source>
        <dbReference type="Google" id="ProtNLM"/>
    </source>
</evidence>
<evidence type="ECO:0000256" key="2">
    <source>
        <dbReference type="SAM" id="SignalP"/>
    </source>
</evidence>
<reference evidence="3 4" key="1">
    <citation type="submission" date="2022-07" db="EMBL/GenBank/DDBJ databases">
        <title>A copper resistant bacterium isolated from sediment samples of deep sea hydrothermal areas.</title>
        <authorList>
            <person name="Zeng X."/>
        </authorList>
    </citation>
    <scope>NUCLEOTIDE SEQUENCE [LARGE SCALE GENOMIC DNA]</scope>
    <source>
        <strain evidence="4">CuT 6</strain>
    </source>
</reference>
<organism evidence="3 4">
    <name type="scientific">Marinobacter metalliresistant</name>
    <dbReference type="NCBI Taxonomy" id="2961995"/>
    <lineage>
        <taxon>Bacteria</taxon>
        <taxon>Pseudomonadati</taxon>
        <taxon>Pseudomonadota</taxon>
        <taxon>Gammaproteobacteria</taxon>
        <taxon>Pseudomonadales</taxon>
        <taxon>Marinobacteraceae</taxon>
        <taxon>Marinobacter</taxon>
    </lineage>
</organism>
<name>A0ABZ2W151_9GAMM</name>
<evidence type="ECO:0000256" key="1">
    <source>
        <dbReference type="SAM" id="MobiDB-lite"/>
    </source>
</evidence>
<sequence>MSRIPESLFRHRALFTATLCAILPALASAQDAGPATLEVLDVSAERGEVSSESTGSYTGGATTTTMKKGEGGKPSRPLYRV</sequence>
<dbReference type="EMBL" id="CP101118">
    <property type="protein sequence ID" value="WZF88329.1"/>
    <property type="molecule type" value="Genomic_DNA"/>
</dbReference>
<dbReference type="RefSeq" id="WP_117619847.1">
    <property type="nucleotide sequence ID" value="NZ_CP101118.1"/>
</dbReference>
<protein>
    <recommendedName>
        <fullName evidence="5">TonB-dependent receptor</fullName>
    </recommendedName>
</protein>
<evidence type="ECO:0000313" key="4">
    <source>
        <dbReference type="Proteomes" id="UP001475781"/>
    </source>
</evidence>
<keyword evidence="4" id="KW-1185">Reference proteome</keyword>
<evidence type="ECO:0000313" key="3">
    <source>
        <dbReference type="EMBL" id="WZF88329.1"/>
    </source>
</evidence>
<accession>A0ABZ2W151</accession>
<feature type="chain" id="PRO_5045978011" description="TonB-dependent receptor" evidence="2">
    <location>
        <begin position="30"/>
        <end position="81"/>
    </location>
</feature>